<protein>
    <submittedName>
        <fullName evidence="2">Uncharacterized protein</fullName>
    </submittedName>
</protein>
<sequence length="91" mass="10152">MPPKSERQARKEEPLPDIVTPKEPSLAVTQPHVAPEQATKAKTKRTKSSASNKRKAAAKEAAIERSHKLDKRKSEAGSKKDLKRKAKQLWS</sequence>
<feature type="compositionally biased region" description="Basic residues" evidence="1">
    <location>
        <begin position="81"/>
        <end position="91"/>
    </location>
</feature>
<dbReference type="Proteomes" id="UP000237144">
    <property type="component" value="Unassembled WGS sequence"/>
</dbReference>
<feature type="compositionally biased region" description="Basic and acidic residues" evidence="1">
    <location>
        <begin position="1"/>
        <end position="14"/>
    </location>
</feature>
<gene>
    <name evidence="2" type="ORF">BMF94_1358</name>
</gene>
<name>A0A2S5BFA4_9BASI</name>
<keyword evidence="3" id="KW-1185">Reference proteome</keyword>
<evidence type="ECO:0000313" key="2">
    <source>
        <dbReference type="EMBL" id="POY75456.1"/>
    </source>
</evidence>
<feature type="region of interest" description="Disordered" evidence="1">
    <location>
        <begin position="1"/>
        <end position="91"/>
    </location>
</feature>
<proteinExistence type="predicted"/>
<feature type="compositionally biased region" description="Basic residues" evidence="1">
    <location>
        <begin position="41"/>
        <end position="56"/>
    </location>
</feature>
<reference evidence="2 3" key="1">
    <citation type="journal article" date="2018" name="Front. Microbiol.">
        <title>Prospects for Fungal Bioremediation of Acidic Radioactive Waste Sites: Characterization and Genome Sequence of Rhodotorula taiwanensis MD1149.</title>
        <authorList>
            <person name="Tkavc R."/>
            <person name="Matrosova V.Y."/>
            <person name="Grichenko O.E."/>
            <person name="Gostincar C."/>
            <person name="Volpe R.P."/>
            <person name="Klimenkova P."/>
            <person name="Gaidamakova E.K."/>
            <person name="Zhou C.E."/>
            <person name="Stewart B.J."/>
            <person name="Lyman M.G."/>
            <person name="Malfatti S.A."/>
            <person name="Rubinfeld B."/>
            <person name="Courtot M."/>
            <person name="Singh J."/>
            <person name="Dalgard C.L."/>
            <person name="Hamilton T."/>
            <person name="Frey K.G."/>
            <person name="Gunde-Cimerman N."/>
            <person name="Dugan L."/>
            <person name="Daly M.J."/>
        </authorList>
    </citation>
    <scope>NUCLEOTIDE SEQUENCE [LARGE SCALE GENOMIC DNA]</scope>
    <source>
        <strain evidence="2 3">MD1149</strain>
    </source>
</reference>
<feature type="compositionally biased region" description="Basic and acidic residues" evidence="1">
    <location>
        <begin position="57"/>
        <end position="80"/>
    </location>
</feature>
<comment type="caution">
    <text evidence="2">The sequence shown here is derived from an EMBL/GenBank/DDBJ whole genome shotgun (WGS) entry which is preliminary data.</text>
</comment>
<organism evidence="2 3">
    <name type="scientific">Rhodotorula taiwanensis</name>
    <dbReference type="NCBI Taxonomy" id="741276"/>
    <lineage>
        <taxon>Eukaryota</taxon>
        <taxon>Fungi</taxon>
        <taxon>Dikarya</taxon>
        <taxon>Basidiomycota</taxon>
        <taxon>Pucciniomycotina</taxon>
        <taxon>Microbotryomycetes</taxon>
        <taxon>Sporidiobolales</taxon>
        <taxon>Sporidiobolaceae</taxon>
        <taxon>Rhodotorula</taxon>
    </lineage>
</organism>
<dbReference type="OrthoDB" id="2526286at2759"/>
<dbReference type="EMBL" id="PJQD01000014">
    <property type="protein sequence ID" value="POY75456.1"/>
    <property type="molecule type" value="Genomic_DNA"/>
</dbReference>
<evidence type="ECO:0000256" key="1">
    <source>
        <dbReference type="SAM" id="MobiDB-lite"/>
    </source>
</evidence>
<accession>A0A2S5BFA4</accession>
<evidence type="ECO:0000313" key="3">
    <source>
        <dbReference type="Proteomes" id="UP000237144"/>
    </source>
</evidence>
<dbReference type="AlphaFoldDB" id="A0A2S5BFA4"/>